<dbReference type="AlphaFoldDB" id="T1HZT9"/>
<dbReference type="GO" id="GO:0008270">
    <property type="term" value="F:zinc ion binding"/>
    <property type="evidence" value="ECO:0007669"/>
    <property type="project" value="InterPro"/>
</dbReference>
<accession>T1HZT9</accession>
<dbReference type="InterPro" id="IPR001148">
    <property type="entry name" value="CA_dom"/>
</dbReference>
<dbReference type="GO" id="GO:0005737">
    <property type="term" value="C:cytoplasm"/>
    <property type="evidence" value="ECO:0007669"/>
    <property type="project" value="TreeGrafter"/>
</dbReference>
<sequence length="122" mass="14136">MSLVQPEGSVAYLTNSFTLASLMPKNMDLFYTYRGSLTTPPCSEVVTWIVFPDPLTVSISQIVKFRQLSNRNGYLSDNFRKIQHRGHRRIFVRRFPTVVTTYRNIYRNVSSPLFWGLLLNSV</sequence>
<dbReference type="EnsemblMetazoa" id="RPRC009559-RA">
    <property type="protein sequence ID" value="RPRC009559-PA"/>
    <property type="gene ID" value="RPRC009559"/>
</dbReference>
<dbReference type="HOGENOM" id="CLU_2029562_0_0_1"/>
<dbReference type="Proteomes" id="UP000015103">
    <property type="component" value="Unassembled WGS sequence"/>
</dbReference>
<dbReference type="EMBL" id="ACPB03002152">
    <property type="status" value="NOT_ANNOTATED_CDS"/>
    <property type="molecule type" value="Genomic_DNA"/>
</dbReference>
<dbReference type="PROSITE" id="PS51144">
    <property type="entry name" value="ALPHA_CA_2"/>
    <property type="match status" value="1"/>
</dbReference>
<proteinExistence type="inferred from homology"/>
<evidence type="ECO:0000313" key="3">
    <source>
        <dbReference type="Proteomes" id="UP000015103"/>
    </source>
</evidence>
<protein>
    <submittedName>
        <fullName evidence="2">Alpha-carbonic anhydrase domain-containing protein</fullName>
    </submittedName>
</protein>
<dbReference type="Gene3D" id="3.10.200.10">
    <property type="entry name" value="Alpha carbonic anhydrase"/>
    <property type="match status" value="1"/>
</dbReference>
<evidence type="ECO:0000256" key="1">
    <source>
        <dbReference type="ARBA" id="ARBA00010718"/>
    </source>
</evidence>
<comment type="similarity">
    <text evidence="1">Belongs to the alpha-carbonic anhydrase family.</text>
</comment>
<dbReference type="GO" id="GO:0004089">
    <property type="term" value="F:carbonate dehydratase activity"/>
    <property type="evidence" value="ECO:0007669"/>
    <property type="project" value="InterPro"/>
</dbReference>
<organism evidence="2 3">
    <name type="scientific">Rhodnius prolixus</name>
    <name type="common">Triatomid bug</name>
    <dbReference type="NCBI Taxonomy" id="13249"/>
    <lineage>
        <taxon>Eukaryota</taxon>
        <taxon>Metazoa</taxon>
        <taxon>Ecdysozoa</taxon>
        <taxon>Arthropoda</taxon>
        <taxon>Hexapoda</taxon>
        <taxon>Insecta</taxon>
        <taxon>Pterygota</taxon>
        <taxon>Neoptera</taxon>
        <taxon>Paraneoptera</taxon>
        <taxon>Hemiptera</taxon>
        <taxon>Heteroptera</taxon>
        <taxon>Panheteroptera</taxon>
        <taxon>Cimicomorpha</taxon>
        <taxon>Reduviidae</taxon>
        <taxon>Triatominae</taxon>
        <taxon>Rhodnius</taxon>
    </lineage>
</organism>
<dbReference type="PANTHER" id="PTHR18952">
    <property type="entry name" value="CARBONIC ANHYDRASE"/>
    <property type="match status" value="1"/>
</dbReference>
<dbReference type="STRING" id="13249.T1HZT9"/>
<dbReference type="InterPro" id="IPR023561">
    <property type="entry name" value="Carbonic_anhydrase_a-class"/>
</dbReference>
<dbReference type="InterPro" id="IPR036398">
    <property type="entry name" value="CA_dom_sf"/>
</dbReference>
<dbReference type="SUPFAM" id="SSF51069">
    <property type="entry name" value="Carbonic anhydrase"/>
    <property type="match status" value="1"/>
</dbReference>
<dbReference type="eggNOG" id="KOG0382">
    <property type="taxonomic scope" value="Eukaryota"/>
</dbReference>
<keyword evidence="3" id="KW-1185">Reference proteome</keyword>
<dbReference type="InParanoid" id="T1HZT9"/>
<evidence type="ECO:0000313" key="2">
    <source>
        <dbReference type="EnsemblMetazoa" id="RPRC009559-PA"/>
    </source>
</evidence>
<dbReference type="PANTHER" id="PTHR18952:SF137">
    <property type="entry name" value="CARBONIC ANHYDRASE"/>
    <property type="match status" value="1"/>
</dbReference>
<dbReference type="VEuPathDB" id="VectorBase:RPRC009559"/>
<reference evidence="2" key="1">
    <citation type="submission" date="2015-05" db="UniProtKB">
        <authorList>
            <consortium name="EnsemblMetazoa"/>
        </authorList>
    </citation>
    <scope>IDENTIFICATION</scope>
</reference>
<name>T1HZT9_RHOPR</name>
<dbReference type="Pfam" id="PF00194">
    <property type="entry name" value="Carb_anhydrase"/>
    <property type="match status" value="1"/>
</dbReference>